<evidence type="ECO:0000313" key="4">
    <source>
        <dbReference type="EMBL" id="PJZ65479.1"/>
    </source>
</evidence>
<dbReference type="InterPro" id="IPR010488">
    <property type="entry name" value="Zeta_toxin_domain"/>
</dbReference>
<dbReference type="Proteomes" id="UP000231912">
    <property type="component" value="Unassembled WGS sequence"/>
</dbReference>
<evidence type="ECO:0000256" key="2">
    <source>
        <dbReference type="ARBA" id="ARBA00022840"/>
    </source>
</evidence>
<dbReference type="InterPro" id="IPR027417">
    <property type="entry name" value="P-loop_NTPase"/>
</dbReference>
<dbReference type="RefSeq" id="WP_100759431.1">
    <property type="nucleotide sequence ID" value="NZ_NPDT01000005.1"/>
</dbReference>
<dbReference type="SUPFAM" id="SSF52540">
    <property type="entry name" value="P-loop containing nucleoside triphosphate hydrolases"/>
    <property type="match status" value="1"/>
</dbReference>
<dbReference type="PANTHER" id="PTHR39206:SF1">
    <property type="entry name" value="SLL8004 PROTEIN"/>
    <property type="match status" value="1"/>
</dbReference>
<dbReference type="EMBL" id="NPDT01000005">
    <property type="protein sequence ID" value="PJZ65479.1"/>
    <property type="molecule type" value="Genomic_DNA"/>
</dbReference>
<keyword evidence="2" id="KW-0067">ATP-binding</keyword>
<feature type="domain" description="Zeta toxin" evidence="3">
    <location>
        <begin position="109"/>
        <end position="198"/>
    </location>
</feature>
<name>A0A2M9ZAN4_9LEPT</name>
<dbReference type="AlphaFoldDB" id="A0A2M9ZAN4"/>
<dbReference type="Pfam" id="PF06414">
    <property type="entry name" value="Zeta_toxin"/>
    <property type="match status" value="1"/>
</dbReference>
<evidence type="ECO:0000259" key="3">
    <source>
        <dbReference type="Pfam" id="PF06414"/>
    </source>
</evidence>
<sequence>MAKARLRIFAGPNGSGKTTFIQKFSTIGENIKLGVYINADDIEASLKKNSALDFSAYKISISTEDIQKYFMESQFSPIKTGQPDLWKSFLYRDGYLEVNKNQEIDSYIAADLAEFLREEILKRKISFSFETVMSDSRKVDFMQFARSKGYTIYLYYFCTEDPAININRVQNRVGQMGHAVSEEKILNRYKKSLNNLRDAVLASDRAYLFDSTEEYAYLFSEITDGKHVRILDPGKVPNWFSDHLGPGK</sequence>
<comment type="caution">
    <text evidence="4">The sequence shown here is derived from an EMBL/GenBank/DDBJ whole genome shotgun (WGS) entry which is preliminary data.</text>
</comment>
<reference evidence="4 5" key="1">
    <citation type="submission" date="2017-07" db="EMBL/GenBank/DDBJ databases">
        <title>Leptospira spp. isolated from tropical soils.</title>
        <authorList>
            <person name="Thibeaux R."/>
            <person name="Iraola G."/>
            <person name="Ferres I."/>
            <person name="Bierque E."/>
            <person name="Girault D."/>
            <person name="Soupe-Gilbert M.-E."/>
            <person name="Picardeau M."/>
            <person name="Goarant C."/>
        </authorList>
    </citation>
    <scope>NUCLEOTIDE SEQUENCE [LARGE SCALE GENOMIC DNA]</scope>
    <source>
        <strain evidence="4 5">FH2-C-A2</strain>
    </source>
</reference>
<dbReference type="GO" id="GO:0016301">
    <property type="term" value="F:kinase activity"/>
    <property type="evidence" value="ECO:0007669"/>
    <property type="project" value="InterPro"/>
</dbReference>
<keyword evidence="1" id="KW-0547">Nucleotide-binding</keyword>
<accession>A0A2M9ZAN4</accession>
<dbReference type="Gene3D" id="3.40.50.300">
    <property type="entry name" value="P-loop containing nucleotide triphosphate hydrolases"/>
    <property type="match status" value="1"/>
</dbReference>
<organism evidence="4 5">
    <name type="scientific">Leptospira wolffii</name>
    <dbReference type="NCBI Taxonomy" id="409998"/>
    <lineage>
        <taxon>Bacteria</taxon>
        <taxon>Pseudomonadati</taxon>
        <taxon>Spirochaetota</taxon>
        <taxon>Spirochaetia</taxon>
        <taxon>Leptospirales</taxon>
        <taxon>Leptospiraceae</taxon>
        <taxon>Leptospira</taxon>
    </lineage>
</organism>
<dbReference type="PANTHER" id="PTHR39206">
    <property type="entry name" value="SLL8004 PROTEIN"/>
    <property type="match status" value="1"/>
</dbReference>
<gene>
    <name evidence="4" type="ORF">CH371_13935</name>
</gene>
<protein>
    <submittedName>
        <fullName evidence="4">Zeta toxin</fullName>
    </submittedName>
</protein>
<dbReference type="GO" id="GO:0005524">
    <property type="term" value="F:ATP binding"/>
    <property type="evidence" value="ECO:0007669"/>
    <property type="project" value="UniProtKB-KW"/>
</dbReference>
<evidence type="ECO:0000313" key="5">
    <source>
        <dbReference type="Proteomes" id="UP000231912"/>
    </source>
</evidence>
<proteinExistence type="predicted"/>
<evidence type="ECO:0000256" key="1">
    <source>
        <dbReference type="ARBA" id="ARBA00022741"/>
    </source>
</evidence>